<proteinExistence type="predicted"/>
<keyword evidence="2" id="KW-1133">Transmembrane helix</keyword>
<reference evidence="3" key="1">
    <citation type="submission" date="2022-08" db="UniProtKB">
        <authorList>
            <consortium name="EnsemblMetazoa"/>
        </authorList>
    </citation>
    <scope>IDENTIFICATION</scope>
</reference>
<name>A0A8W7P184_ANOCL</name>
<feature type="transmembrane region" description="Helical" evidence="2">
    <location>
        <begin position="95"/>
        <end position="120"/>
    </location>
</feature>
<sequence>MLRTKLNRVPVPVGERESHQHRVDDCQWSSKSLHDRYEVVVPSDRSESAPGNHSERGGRQSIVKAPGAKIASFVQSRRPWLWPGGPNTLRFTDRIIFSVFIIIIIIFVVIITITIVIIFINVISFPVGSFAFVPTGSPHQQVRRRTAWYAPIASR</sequence>
<feature type="region of interest" description="Disordered" evidence="1">
    <location>
        <begin position="42"/>
        <end position="61"/>
    </location>
</feature>
<evidence type="ECO:0000256" key="2">
    <source>
        <dbReference type="SAM" id="Phobius"/>
    </source>
</evidence>
<keyword evidence="2" id="KW-0472">Membrane</keyword>
<dbReference type="EnsemblMetazoa" id="ACOM023503-RA">
    <property type="protein sequence ID" value="ACOM023503-PA.1"/>
    <property type="gene ID" value="ACOM023503"/>
</dbReference>
<dbReference type="Proteomes" id="UP000075882">
    <property type="component" value="Unassembled WGS sequence"/>
</dbReference>
<feature type="region of interest" description="Disordered" evidence="1">
    <location>
        <begin position="1"/>
        <end position="20"/>
    </location>
</feature>
<keyword evidence="2" id="KW-0812">Transmembrane</keyword>
<evidence type="ECO:0000313" key="3">
    <source>
        <dbReference type="EnsemblMetazoa" id="ACOM023503-PA.1"/>
    </source>
</evidence>
<organism evidence="3">
    <name type="scientific">Anopheles coluzzii</name>
    <name type="common">African malaria mosquito</name>
    <dbReference type="NCBI Taxonomy" id="1518534"/>
    <lineage>
        <taxon>Eukaryota</taxon>
        <taxon>Metazoa</taxon>
        <taxon>Ecdysozoa</taxon>
        <taxon>Arthropoda</taxon>
        <taxon>Hexapoda</taxon>
        <taxon>Insecta</taxon>
        <taxon>Pterygota</taxon>
        <taxon>Neoptera</taxon>
        <taxon>Endopterygota</taxon>
        <taxon>Diptera</taxon>
        <taxon>Nematocera</taxon>
        <taxon>Culicoidea</taxon>
        <taxon>Culicidae</taxon>
        <taxon>Anophelinae</taxon>
        <taxon>Anopheles</taxon>
    </lineage>
</organism>
<evidence type="ECO:0000256" key="1">
    <source>
        <dbReference type="SAM" id="MobiDB-lite"/>
    </source>
</evidence>
<dbReference type="AlphaFoldDB" id="A0A8W7P184"/>
<protein>
    <submittedName>
        <fullName evidence="3">Uncharacterized protein</fullName>
    </submittedName>
</protein>
<accession>A0A8W7P184</accession>